<dbReference type="GO" id="GO:0016799">
    <property type="term" value="F:hydrolase activity, hydrolyzing N-glycosyl compounds"/>
    <property type="evidence" value="ECO:0007669"/>
    <property type="project" value="InterPro"/>
</dbReference>
<evidence type="ECO:0000313" key="1">
    <source>
        <dbReference type="EMBL" id="KAK4171146.1"/>
    </source>
</evidence>
<dbReference type="Proteomes" id="UP001302321">
    <property type="component" value="Unassembled WGS sequence"/>
</dbReference>
<evidence type="ECO:0000313" key="2">
    <source>
        <dbReference type="Proteomes" id="UP001302321"/>
    </source>
</evidence>
<dbReference type="InterPro" id="IPR036452">
    <property type="entry name" value="Ribo_hydro-like"/>
</dbReference>
<gene>
    <name evidence="1" type="ORF">QBC36DRAFT_102866</name>
</gene>
<protein>
    <recommendedName>
        <fullName evidence="3">Nucleoside hydrolase</fullName>
    </recommendedName>
</protein>
<sequence length="97" mass="10806">MKRRILVITDIEQDYDDLLAIIFLTEMHCMGATKLAGYVANHHPADIRAKYPRTTLNCLKLQYVPVAIGIKGASDISAHAPDLYYRDKGWSSGLGIT</sequence>
<evidence type="ECO:0008006" key="3">
    <source>
        <dbReference type="Google" id="ProtNLM"/>
    </source>
</evidence>
<reference evidence="1" key="1">
    <citation type="journal article" date="2023" name="Mol. Phylogenet. Evol.">
        <title>Genome-scale phylogeny and comparative genomics of the fungal order Sordariales.</title>
        <authorList>
            <person name="Hensen N."/>
            <person name="Bonometti L."/>
            <person name="Westerberg I."/>
            <person name="Brannstrom I.O."/>
            <person name="Guillou S."/>
            <person name="Cros-Aarteil S."/>
            <person name="Calhoun S."/>
            <person name="Haridas S."/>
            <person name="Kuo A."/>
            <person name="Mondo S."/>
            <person name="Pangilinan J."/>
            <person name="Riley R."/>
            <person name="LaButti K."/>
            <person name="Andreopoulos B."/>
            <person name="Lipzen A."/>
            <person name="Chen C."/>
            <person name="Yan M."/>
            <person name="Daum C."/>
            <person name="Ng V."/>
            <person name="Clum A."/>
            <person name="Steindorff A."/>
            <person name="Ohm R.A."/>
            <person name="Martin F."/>
            <person name="Silar P."/>
            <person name="Natvig D.O."/>
            <person name="Lalanne C."/>
            <person name="Gautier V."/>
            <person name="Ament-Velasquez S.L."/>
            <person name="Kruys A."/>
            <person name="Hutchinson M.I."/>
            <person name="Powell A.J."/>
            <person name="Barry K."/>
            <person name="Miller A.N."/>
            <person name="Grigoriev I.V."/>
            <person name="Debuchy R."/>
            <person name="Gladieux P."/>
            <person name="Hiltunen Thoren M."/>
            <person name="Johannesson H."/>
        </authorList>
    </citation>
    <scope>NUCLEOTIDE SEQUENCE</scope>
    <source>
        <strain evidence="1">CBS 892.96</strain>
    </source>
</reference>
<dbReference type="AlphaFoldDB" id="A0AAN6VXE2"/>
<name>A0AAN6VXE2_9PEZI</name>
<proteinExistence type="predicted"/>
<organism evidence="1 2">
    <name type="scientific">Triangularia setosa</name>
    <dbReference type="NCBI Taxonomy" id="2587417"/>
    <lineage>
        <taxon>Eukaryota</taxon>
        <taxon>Fungi</taxon>
        <taxon>Dikarya</taxon>
        <taxon>Ascomycota</taxon>
        <taxon>Pezizomycotina</taxon>
        <taxon>Sordariomycetes</taxon>
        <taxon>Sordariomycetidae</taxon>
        <taxon>Sordariales</taxon>
        <taxon>Podosporaceae</taxon>
        <taxon>Triangularia</taxon>
    </lineage>
</organism>
<dbReference type="EMBL" id="MU866631">
    <property type="protein sequence ID" value="KAK4171146.1"/>
    <property type="molecule type" value="Genomic_DNA"/>
</dbReference>
<reference evidence="1" key="2">
    <citation type="submission" date="2023-05" db="EMBL/GenBank/DDBJ databases">
        <authorList>
            <consortium name="Lawrence Berkeley National Laboratory"/>
            <person name="Steindorff A."/>
            <person name="Hensen N."/>
            <person name="Bonometti L."/>
            <person name="Westerberg I."/>
            <person name="Brannstrom I.O."/>
            <person name="Guillou S."/>
            <person name="Cros-Aarteil S."/>
            <person name="Calhoun S."/>
            <person name="Haridas S."/>
            <person name="Kuo A."/>
            <person name="Mondo S."/>
            <person name="Pangilinan J."/>
            <person name="Riley R."/>
            <person name="Labutti K."/>
            <person name="Andreopoulos B."/>
            <person name="Lipzen A."/>
            <person name="Chen C."/>
            <person name="Yanf M."/>
            <person name="Daum C."/>
            <person name="Ng V."/>
            <person name="Clum A."/>
            <person name="Ohm R."/>
            <person name="Martin F."/>
            <person name="Silar P."/>
            <person name="Natvig D."/>
            <person name="Lalanne C."/>
            <person name="Gautier V."/>
            <person name="Ament-Velasquez S.L."/>
            <person name="Kruys A."/>
            <person name="Hutchinson M.I."/>
            <person name="Powell A.J."/>
            <person name="Barry K."/>
            <person name="Miller A.N."/>
            <person name="Grigoriev I.V."/>
            <person name="Debuchy R."/>
            <person name="Gladieux P."/>
            <person name="Thoren M.H."/>
            <person name="Johannesson H."/>
        </authorList>
    </citation>
    <scope>NUCLEOTIDE SEQUENCE</scope>
    <source>
        <strain evidence="1">CBS 892.96</strain>
    </source>
</reference>
<dbReference type="Gene3D" id="3.90.245.10">
    <property type="entry name" value="Ribonucleoside hydrolase-like"/>
    <property type="match status" value="1"/>
</dbReference>
<keyword evidence="2" id="KW-1185">Reference proteome</keyword>
<accession>A0AAN6VXE2</accession>
<comment type="caution">
    <text evidence="1">The sequence shown here is derived from an EMBL/GenBank/DDBJ whole genome shotgun (WGS) entry which is preliminary data.</text>
</comment>